<accession>A0ABP8NI28</accession>
<comment type="caution">
    <text evidence="1">The sequence shown here is derived from an EMBL/GenBank/DDBJ whole genome shotgun (WGS) entry which is preliminary data.</text>
</comment>
<evidence type="ECO:0000313" key="1">
    <source>
        <dbReference type="EMBL" id="GAA4465823.1"/>
    </source>
</evidence>
<dbReference type="EMBL" id="BAABGA010000077">
    <property type="protein sequence ID" value="GAA4465823.1"/>
    <property type="molecule type" value="Genomic_DNA"/>
</dbReference>
<gene>
    <name evidence="1" type="ORF">GCM10023156_54020</name>
</gene>
<evidence type="ECO:0000313" key="2">
    <source>
        <dbReference type="Proteomes" id="UP001500840"/>
    </source>
</evidence>
<dbReference type="Proteomes" id="UP001500840">
    <property type="component" value="Unassembled WGS sequence"/>
</dbReference>
<keyword evidence="2" id="KW-1185">Reference proteome</keyword>
<evidence type="ECO:0008006" key="3">
    <source>
        <dbReference type="Google" id="ProtNLM"/>
    </source>
</evidence>
<sequence length="276" mass="31938">MDEDGESLLKRLENDWNVVVTETNAYCENHEVTSHELRAIYEDHIDAFRGWSAAEAKKHGVESAEALAAIRLQVVTILIWKLWMDYQDNDMRRPLRDELWARCEARVNMKAMEIADRTWTESNRLERIEELKHEFGAYFEKSIAKYKPGRSRFTTFIDRCARNRLVNIIERDESANRIKFRALPRDVQSNSYSVEEDQKEKLQWIHHTTESLVQGGHLKEKDVAAFRARTIDETKVVDVAVQLGMAIGTVDKAVKRVTKALRSAAELMDQTGDSNV</sequence>
<organism evidence="1 2">
    <name type="scientific">Novipirellula rosea</name>
    <dbReference type="NCBI Taxonomy" id="1031540"/>
    <lineage>
        <taxon>Bacteria</taxon>
        <taxon>Pseudomonadati</taxon>
        <taxon>Planctomycetota</taxon>
        <taxon>Planctomycetia</taxon>
        <taxon>Pirellulales</taxon>
        <taxon>Pirellulaceae</taxon>
        <taxon>Novipirellula</taxon>
    </lineage>
</organism>
<dbReference type="RefSeq" id="WP_345326909.1">
    <property type="nucleotide sequence ID" value="NZ_BAABGA010000077.1"/>
</dbReference>
<name>A0ABP8NI28_9BACT</name>
<protein>
    <recommendedName>
        <fullName evidence="3">RNA polymerase sigma factor</fullName>
    </recommendedName>
</protein>
<proteinExistence type="predicted"/>
<reference evidence="2" key="1">
    <citation type="journal article" date="2019" name="Int. J. Syst. Evol. Microbiol.">
        <title>The Global Catalogue of Microorganisms (GCM) 10K type strain sequencing project: providing services to taxonomists for standard genome sequencing and annotation.</title>
        <authorList>
            <consortium name="The Broad Institute Genomics Platform"/>
            <consortium name="The Broad Institute Genome Sequencing Center for Infectious Disease"/>
            <person name="Wu L."/>
            <person name="Ma J."/>
        </authorList>
    </citation>
    <scope>NUCLEOTIDE SEQUENCE [LARGE SCALE GENOMIC DNA]</scope>
    <source>
        <strain evidence="2">JCM 17759</strain>
    </source>
</reference>